<gene>
    <name evidence="7" type="ORF">Pta02_71240</name>
</gene>
<proteinExistence type="predicted"/>
<keyword evidence="8" id="KW-1185">Reference proteome</keyword>
<reference evidence="7" key="1">
    <citation type="submission" date="2021-01" db="EMBL/GenBank/DDBJ databases">
        <title>Whole genome shotgun sequence of Planobispora takensis NBRC 109077.</title>
        <authorList>
            <person name="Komaki H."/>
            <person name="Tamura T."/>
        </authorList>
    </citation>
    <scope>NUCLEOTIDE SEQUENCE</scope>
    <source>
        <strain evidence="7">NBRC 109077</strain>
    </source>
</reference>
<feature type="DNA-binding region" description="H-T-H motif" evidence="4">
    <location>
        <begin position="32"/>
        <end position="51"/>
    </location>
</feature>
<evidence type="ECO:0000256" key="4">
    <source>
        <dbReference type="PROSITE-ProRule" id="PRU00335"/>
    </source>
</evidence>
<dbReference type="InterPro" id="IPR001647">
    <property type="entry name" value="HTH_TetR"/>
</dbReference>
<feature type="region of interest" description="Disordered" evidence="5">
    <location>
        <begin position="201"/>
        <end position="223"/>
    </location>
</feature>
<dbReference type="PRINTS" id="PR00455">
    <property type="entry name" value="HTHTETR"/>
</dbReference>
<evidence type="ECO:0000256" key="2">
    <source>
        <dbReference type="ARBA" id="ARBA00023125"/>
    </source>
</evidence>
<evidence type="ECO:0000259" key="6">
    <source>
        <dbReference type="PROSITE" id="PS50977"/>
    </source>
</evidence>
<dbReference type="PANTHER" id="PTHR30055:SF234">
    <property type="entry name" value="HTH-TYPE TRANSCRIPTIONAL REGULATOR BETI"/>
    <property type="match status" value="1"/>
</dbReference>
<protein>
    <submittedName>
        <fullName evidence="7">TetR family transcriptional regulator</fullName>
    </submittedName>
</protein>
<dbReference type="RefSeq" id="WP_203879347.1">
    <property type="nucleotide sequence ID" value="NZ_BOOK01000062.1"/>
</dbReference>
<dbReference type="PROSITE" id="PS50977">
    <property type="entry name" value="HTH_TETR_2"/>
    <property type="match status" value="1"/>
</dbReference>
<dbReference type="EMBL" id="BOOK01000062">
    <property type="protein sequence ID" value="GII05116.1"/>
    <property type="molecule type" value="Genomic_DNA"/>
</dbReference>
<dbReference type="InterPro" id="IPR050109">
    <property type="entry name" value="HTH-type_TetR-like_transc_reg"/>
</dbReference>
<keyword evidence="1" id="KW-0805">Transcription regulation</keyword>
<evidence type="ECO:0000313" key="8">
    <source>
        <dbReference type="Proteomes" id="UP000634476"/>
    </source>
</evidence>
<evidence type="ECO:0000256" key="1">
    <source>
        <dbReference type="ARBA" id="ARBA00023015"/>
    </source>
</evidence>
<keyword evidence="3" id="KW-0804">Transcription</keyword>
<name>A0A8J3T656_9ACTN</name>
<accession>A0A8J3T656</accession>
<dbReference type="Pfam" id="PF00440">
    <property type="entry name" value="TetR_N"/>
    <property type="match status" value="1"/>
</dbReference>
<evidence type="ECO:0000256" key="5">
    <source>
        <dbReference type="SAM" id="MobiDB-lite"/>
    </source>
</evidence>
<evidence type="ECO:0000313" key="7">
    <source>
        <dbReference type="EMBL" id="GII05116.1"/>
    </source>
</evidence>
<feature type="compositionally biased region" description="Polar residues" evidence="5">
    <location>
        <begin position="212"/>
        <end position="223"/>
    </location>
</feature>
<dbReference type="InterPro" id="IPR009057">
    <property type="entry name" value="Homeodomain-like_sf"/>
</dbReference>
<evidence type="ECO:0000256" key="3">
    <source>
        <dbReference type="ARBA" id="ARBA00023163"/>
    </source>
</evidence>
<dbReference type="GO" id="GO:0003700">
    <property type="term" value="F:DNA-binding transcription factor activity"/>
    <property type="evidence" value="ECO:0007669"/>
    <property type="project" value="TreeGrafter"/>
</dbReference>
<dbReference type="GO" id="GO:0000976">
    <property type="term" value="F:transcription cis-regulatory region binding"/>
    <property type="evidence" value="ECO:0007669"/>
    <property type="project" value="TreeGrafter"/>
</dbReference>
<dbReference type="Proteomes" id="UP000634476">
    <property type="component" value="Unassembled WGS sequence"/>
</dbReference>
<sequence>MGVERMDPDERRGQIISRAQVLFRERPYSEVSNTEIAAAAGVSRGLLNHYFGTKRELYLAAVAEMLSVPPVPVPEYLPGASVRDRTCQSVEGWLELLERNRETWLAAIGMDGPADPELERLLDAARDRLVDHIAEVVGLGPYAREHPEVHALLRGFSGMAEATSREWLKRGRLTRRQVHVFLEETLLRILTGILPRVVEDDGSGHHCAHAGRTTTGTPSPDVR</sequence>
<organism evidence="7 8">
    <name type="scientific">Planobispora takensis</name>
    <dbReference type="NCBI Taxonomy" id="1367882"/>
    <lineage>
        <taxon>Bacteria</taxon>
        <taxon>Bacillati</taxon>
        <taxon>Actinomycetota</taxon>
        <taxon>Actinomycetes</taxon>
        <taxon>Streptosporangiales</taxon>
        <taxon>Streptosporangiaceae</taxon>
        <taxon>Planobispora</taxon>
    </lineage>
</organism>
<comment type="caution">
    <text evidence="7">The sequence shown here is derived from an EMBL/GenBank/DDBJ whole genome shotgun (WGS) entry which is preliminary data.</text>
</comment>
<dbReference type="Gene3D" id="1.10.357.10">
    <property type="entry name" value="Tetracycline Repressor, domain 2"/>
    <property type="match status" value="1"/>
</dbReference>
<dbReference type="AlphaFoldDB" id="A0A8J3T656"/>
<dbReference type="SUPFAM" id="SSF46689">
    <property type="entry name" value="Homeodomain-like"/>
    <property type="match status" value="1"/>
</dbReference>
<feature type="domain" description="HTH tetR-type" evidence="6">
    <location>
        <begin position="9"/>
        <end position="69"/>
    </location>
</feature>
<keyword evidence="2 4" id="KW-0238">DNA-binding</keyword>
<dbReference type="PANTHER" id="PTHR30055">
    <property type="entry name" value="HTH-TYPE TRANSCRIPTIONAL REGULATOR RUTR"/>
    <property type="match status" value="1"/>
</dbReference>